<name>Q7XWN8_ORYSJ</name>
<reference evidence="2" key="1">
    <citation type="journal article" date="2005" name="Nature">
        <title>The map-based sequence of the rice genome.</title>
        <authorList>
            <consortium name="International rice genome sequencing project (IRGSP)"/>
            <person name="Matsumoto T."/>
            <person name="Wu J."/>
            <person name="Kanamori H."/>
            <person name="Katayose Y."/>
            <person name="Fujisawa M."/>
            <person name="Namiki N."/>
            <person name="Mizuno H."/>
            <person name="Yamamoto K."/>
            <person name="Antonio B.A."/>
            <person name="Baba T."/>
            <person name="Sakata K."/>
            <person name="Nagamura Y."/>
            <person name="Aoki H."/>
            <person name="Arikawa K."/>
            <person name="Arita K."/>
            <person name="Bito T."/>
            <person name="Chiden Y."/>
            <person name="Fujitsuka N."/>
            <person name="Fukunaka R."/>
            <person name="Hamada M."/>
            <person name="Harada C."/>
            <person name="Hayashi A."/>
            <person name="Hijishita S."/>
            <person name="Honda M."/>
            <person name="Hosokawa S."/>
            <person name="Ichikawa Y."/>
            <person name="Idonuma A."/>
            <person name="Iijima M."/>
            <person name="Ikeda M."/>
            <person name="Ikeno M."/>
            <person name="Ito K."/>
            <person name="Ito S."/>
            <person name="Ito T."/>
            <person name="Ito Y."/>
            <person name="Ito Y."/>
            <person name="Iwabuchi A."/>
            <person name="Kamiya K."/>
            <person name="Karasawa W."/>
            <person name="Kurita K."/>
            <person name="Katagiri S."/>
            <person name="Kikuta A."/>
            <person name="Kobayashi H."/>
            <person name="Kobayashi N."/>
            <person name="Machita K."/>
            <person name="Maehara T."/>
            <person name="Masukawa M."/>
            <person name="Mizubayashi T."/>
            <person name="Mukai Y."/>
            <person name="Nagasaki H."/>
            <person name="Nagata Y."/>
            <person name="Naito S."/>
            <person name="Nakashima M."/>
            <person name="Nakama Y."/>
            <person name="Nakamichi Y."/>
            <person name="Nakamura M."/>
            <person name="Meguro A."/>
            <person name="Negishi M."/>
            <person name="Ohta I."/>
            <person name="Ohta T."/>
            <person name="Okamoto M."/>
            <person name="Ono N."/>
            <person name="Saji S."/>
            <person name="Sakaguchi M."/>
            <person name="Sakai K."/>
            <person name="Shibata M."/>
            <person name="Shimokawa T."/>
            <person name="Song J."/>
            <person name="Takazaki Y."/>
            <person name="Terasawa K."/>
            <person name="Tsugane M."/>
            <person name="Tsuji K."/>
            <person name="Ueda S."/>
            <person name="Waki K."/>
            <person name="Yamagata H."/>
            <person name="Yamamoto M."/>
            <person name="Yamamoto S."/>
            <person name="Yamane H."/>
            <person name="Yoshiki S."/>
            <person name="Yoshihara R."/>
            <person name="Yukawa K."/>
            <person name="Zhong H."/>
            <person name="Yano M."/>
            <person name="Yuan Q."/>
            <person name="Ouyang S."/>
            <person name="Liu J."/>
            <person name="Jones K.M."/>
            <person name="Gansberger K."/>
            <person name="Moffat K."/>
            <person name="Hill J."/>
            <person name="Bera J."/>
            <person name="Fadrosh D."/>
            <person name="Jin S."/>
            <person name="Johri S."/>
            <person name="Kim M."/>
            <person name="Overton L."/>
            <person name="Reardon M."/>
            <person name="Tsitrin T."/>
            <person name="Vuong H."/>
            <person name="Weaver B."/>
            <person name="Ciecko A."/>
            <person name="Tallon L."/>
            <person name="Jackson J."/>
            <person name="Pai G."/>
            <person name="Aken S.V."/>
            <person name="Utterback T."/>
            <person name="Reidmuller S."/>
            <person name="Feldblyum T."/>
            <person name="Hsiao J."/>
            <person name="Zismann V."/>
            <person name="Iobst S."/>
            <person name="de Vazeille A.R."/>
            <person name="Buell C.R."/>
            <person name="Ying K."/>
            <person name="Li Y."/>
            <person name="Lu T."/>
            <person name="Huang Y."/>
            <person name="Zhao Q."/>
            <person name="Feng Q."/>
            <person name="Zhang L."/>
            <person name="Zhu J."/>
            <person name="Weng Q."/>
            <person name="Mu J."/>
            <person name="Lu Y."/>
            <person name="Fan D."/>
            <person name="Liu Y."/>
            <person name="Guan J."/>
            <person name="Zhang Y."/>
            <person name="Yu S."/>
            <person name="Liu X."/>
            <person name="Zhang Y."/>
            <person name="Hong G."/>
            <person name="Han B."/>
            <person name="Choisne N."/>
            <person name="Demange N."/>
            <person name="Orjeda G."/>
            <person name="Samain S."/>
            <person name="Cattolico L."/>
            <person name="Pelletier E."/>
            <person name="Couloux A."/>
            <person name="Segurens B."/>
            <person name="Wincker P."/>
            <person name="D'Hont A."/>
            <person name="Scarpelli C."/>
            <person name="Weissenbach J."/>
            <person name="Salanoubat M."/>
            <person name="Quetier F."/>
            <person name="Yu Y."/>
            <person name="Kim H.R."/>
            <person name="Rambo T."/>
            <person name="Currie J."/>
            <person name="Collura K."/>
            <person name="Luo M."/>
            <person name="Yang T."/>
            <person name="Ammiraju J.S.S."/>
            <person name="Engler F."/>
            <person name="Soderlund C."/>
            <person name="Wing R.A."/>
            <person name="Palmer L.E."/>
            <person name="de la Bastide M."/>
            <person name="Spiegel L."/>
            <person name="Nascimento L."/>
            <person name="Zutavern T."/>
            <person name="O'Shaughnessy A."/>
            <person name="Dike S."/>
            <person name="Dedhia N."/>
            <person name="Preston R."/>
            <person name="Balija V."/>
            <person name="McCombie W.R."/>
            <person name="Chow T."/>
            <person name="Chen H."/>
            <person name="Chung M."/>
            <person name="Chen C."/>
            <person name="Shaw J."/>
            <person name="Wu H."/>
            <person name="Hsiao K."/>
            <person name="Chao Y."/>
            <person name="Chu M."/>
            <person name="Cheng C."/>
            <person name="Hour A."/>
            <person name="Lee P."/>
            <person name="Lin S."/>
            <person name="Lin Y."/>
            <person name="Liou J."/>
            <person name="Liu S."/>
            <person name="Hsing Y."/>
            <person name="Raghuvanshi S."/>
            <person name="Mohanty A."/>
            <person name="Bharti A.K."/>
            <person name="Gaur A."/>
            <person name="Gupta V."/>
            <person name="Kumar D."/>
            <person name="Ravi V."/>
            <person name="Vij S."/>
            <person name="Kapur A."/>
            <person name="Khurana P."/>
            <person name="Khurana P."/>
            <person name="Khurana J.P."/>
            <person name="Tyagi A.K."/>
            <person name="Gaikwad K."/>
            <person name="Singh A."/>
            <person name="Dalal V."/>
            <person name="Srivastava S."/>
            <person name="Dixit A."/>
            <person name="Pal A.K."/>
            <person name="Ghazi I.A."/>
            <person name="Yadav M."/>
            <person name="Pandit A."/>
            <person name="Bhargava A."/>
            <person name="Sureshbabu K."/>
            <person name="Batra K."/>
            <person name="Sharma T.R."/>
            <person name="Mohapatra T."/>
            <person name="Singh N.K."/>
            <person name="Messing J."/>
            <person name="Nelson A.B."/>
            <person name="Fuks G."/>
            <person name="Kavchok S."/>
            <person name="Keizer G."/>
            <person name="Linton E."/>
            <person name="Llaca V."/>
            <person name="Song R."/>
            <person name="Tanyolac B."/>
            <person name="Young S."/>
            <person name="Ho-Il K."/>
            <person name="Hahn J.H."/>
            <person name="Sangsakoo G."/>
            <person name="Vanavichit A."/>
            <person name="de Mattos Luiz.A.T."/>
            <person name="Zimmer P.D."/>
            <person name="Malone G."/>
            <person name="Dellagostin O."/>
            <person name="de Oliveira A.C."/>
            <person name="Bevan M."/>
            <person name="Bancroft I."/>
            <person name="Minx P."/>
            <person name="Cordum H."/>
            <person name="Wilson R."/>
            <person name="Cheng Z."/>
            <person name="Jin W."/>
            <person name="Jiang J."/>
            <person name="Leong S.A."/>
            <person name="Iwama H."/>
            <person name="Gojobori T."/>
            <person name="Itoh T."/>
            <person name="Niimura Y."/>
            <person name="Fujii Y."/>
            <person name="Habara T."/>
            <person name="Sakai H."/>
            <person name="Sato Y."/>
            <person name="Wilson G."/>
            <person name="Kumar K."/>
            <person name="McCouch S."/>
            <person name="Juretic N."/>
            <person name="Hoen D."/>
            <person name="Wright S."/>
            <person name="Bruskiewich R."/>
            <person name="Bureau T."/>
            <person name="Miyao A."/>
            <person name="Hirochika H."/>
            <person name="Nishikawa T."/>
            <person name="Kadowaki K."/>
            <person name="Sugiura M."/>
            <person name="Burr B."/>
            <person name="Sasaki T."/>
        </authorList>
    </citation>
    <scope>NUCLEOTIDE SEQUENCE [LARGE SCALE GENOMIC DNA]</scope>
    <source>
        <strain evidence="2">cv. Nipponbare</strain>
    </source>
</reference>
<dbReference type="SUPFAM" id="SSF56672">
    <property type="entry name" value="DNA/RNA polymerases"/>
    <property type="match status" value="1"/>
</dbReference>
<dbReference type="InterPro" id="IPR043502">
    <property type="entry name" value="DNA/RNA_pol_sf"/>
</dbReference>
<gene>
    <name evidence="1" type="primary">OSJNBa0032B23.2</name>
</gene>
<dbReference type="Gene3D" id="3.10.10.10">
    <property type="entry name" value="HIV Type 1 Reverse Transcriptase, subunit A, domain 1"/>
    <property type="match status" value="1"/>
</dbReference>
<organism evidence="1 2">
    <name type="scientific">Oryza sativa subsp. japonica</name>
    <name type="common">Rice</name>
    <dbReference type="NCBI Taxonomy" id="39947"/>
    <lineage>
        <taxon>Eukaryota</taxon>
        <taxon>Viridiplantae</taxon>
        <taxon>Streptophyta</taxon>
        <taxon>Embryophyta</taxon>
        <taxon>Tracheophyta</taxon>
        <taxon>Spermatophyta</taxon>
        <taxon>Magnoliopsida</taxon>
        <taxon>Liliopsida</taxon>
        <taxon>Poales</taxon>
        <taxon>Poaceae</taxon>
        <taxon>BOP clade</taxon>
        <taxon>Oryzoideae</taxon>
        <taxon>Oryzeae</taxon>
        <taxon>Oryzinae</taxon>
        <taxon>Oryza</taxon>
        <taxon>Oryza sativa</taxon>
    </lineage>
</organism>
<dbReference type="EMBL" id="AL606991">
    <property type="protein sequence ID" value="CAD39982.1"/>
    <property type="molecule type" value="Genomic_DNA"/>
</dbReference>
<dbReference type="Gene3D" id="2.40.70.10">
    <property type="entry name" value="Acid Proteases"/>
    <property type="match status" value="1"/>
</dbReference>
<dbReference type="CDD" id="cd00303">
    <property type="entry name" value="retropepsin_like"/>
    <property type="match status" value="1"/>
</dbReference>
<dbReference type="PANTHER" id="PTHR33240">
    <property type="entry name" value="OS08G0508500 PROTEIN"/>
    <property type="match status" value="1"/>
</dbReference>
<dbReference type="Proteomes" id="UP000000763">
    <property type="component" value="Chromosome 4"/>
</dbReference>
<evidence type="ECO:0000313" key="2">
    <source>
        <dbReference type="Proteomes" id="UP000000763"/>
    </source>
</evidence>
<evidence type="ECO:0000313" key="1">
    <source>
        <dbReference type="EMBL" id="CAD39982.1"/>
    </source>
</evidence>
<dbReference type="AlphaFoldDB" id="Q7XWN8"/>
<protein>
    <submittedName>
        <fullName evidence="1">OSJNBa0032B23.2 protein</fullName>
    </submittedName>
</protein>
<reference evidence="2" key="2">
    <citation type="journal article" date="2008" name="Nucleic Acids Res.">
        <title>The rice annotation project database (RAP-DB): 2008 update.</title>
        <authorList>
            <consortium name="The rice annotation project (RAP)"/>
        </authorList>
    </citation>
    <scope>GENOME REANNOTATION</scope>
    <source>
        <strain evidence="2">cv. Nipponbare</strain>
    </source>
</reference>
<dbReference type="InterPro" id="IPR021109">
    <property type="entry name" value="Peptidase_aspartic_dom_sf"/>
</dbReference>
<accession>Q7XWN8</accession>
<proteinExistence type="predicted"/>
<sequence>MCAQRRVIQVITRADPPSQLSKRQKKMQIRTVHSITSAGEGAPQYLNQLISFGPEDAVGFMFPHQDPLVISAEIAGFEVPRILDDGGSSADVIFAEAYTKMGLLTQALTPAPASLRGFGGEAVQVLGQALLLVAFGSGENRHEEQVLFDVVDIPYNYNAIFGRATLNKFDAISHHNYLKLKMPGPTGVILVKGLRLRPLQKHTPKPTPYGKIIKVQIDDADPAKLVSLGGDMGEEEAESILEVLKRNIDIFAWSPDEVGGVSTYLIMHHLAVKPNTKPKKQKLRKMSADRQEAAKVEVQKLLRAGVIQEIDHLEWLANLVLVRKSNGNCACLSTSRT</sequence>
<dbReference type="PANTHER" id="PTHR33240:SF8">
    <property type="entry name" value="OS03G0439900 PROTEIN"/>
    <property type="match status" value="1"/>
</dbReference>